<dbReference type="NCBIfam" id="NF041492">
    <property type="entry name" value="MobF"/>
    <property type="match status" value="1"/>
</dbReference>
<keyword evidence="3" id="KW-1185">Reference proteome</keyword>
<dbReference type="InterPro" id="IPR050534">
    <property type="entry name" value="Coronavir_polyprotein_1ab"/>
</dbReference>
<gene>
    <name evidence="2" type="ordered locus">Oter_1195</name>
</gene>
<dbReference type="RefSeq" id="WP_012374019.1">
    <property type="nucleotide sequence ID" value="NC_010571.1"/>
</dbReference>
<dbReference type="PANTHER" id="PTHR43788">
    <property type="entry name" value="DNA2/NAM7 HELICASE FAMILY MEMBER"/>
    <property type="match status" value="1"/>
</dbReference>
<dbReference type="Gene3D" id="3.40.50.300">
    <property type="entry name" value="P-loop containing nucleotide triphosphate hydrolases"/>
    <property type="match status" value="2"/>
</dbReference>
<dbReference type="OrthoDB" id="177421at2"/>
<dbReference type="InterPro" id="IPR014059">
    <property type="entry name" value="TraI/TrwC_relax"/>
</dbReference>
<organism evidence="2 3">
    <name type="scientific">Opitutus terrae (strain DSM 11246 / JCM 15787 / PB90-1)</name>
    <dbReference type="NCBI Taxonomy" id="452637"/>
    <lineage>
        <taxon>Bacteria</taxon>
        <taxon>Pseudomonadati</taxon>
        <taxon>Verrucomicrobiota</taxon>
        <taxon>Opitutia</taxon>
        <taxon>Opitutales</taxon>
        <taxon>Opitutaceae</taxon>
        <taxon>Opitutus</taxon>
    </lineage>
</organism>
<accession>B1ZPG2</accession>
<dbReference type="AlphaFoldDB" id="B1ZPG2"/>
<evidence type="ECO:0000313" key="3">
    <source>
        <dbReference type="Proteomes" id="UP000007013"/>
    </source>
</evidence>
<dbReference type="Pfam" id="PF13604">
    <property type="entry name" value="AAA_30"/>
    <property type="match status" value="1"/>
</dbReference>
<name>B1ZPG2_OPITP</name>
<proteinExistence type="predicted"/>
<dbReference type="STRING" id="452637.Oter_1195"/>
<feature type="domain" description="TrwC relaxase" evidence="1">
    <location>
        <begin position="9"/>
        <end position="287"/>
    </location>
</feature>
<protein>
    <submittedName>
        <fullName evidence="2">Conjugative relaxase domain protein</fullName>
    </submittedName>
</protein>
<dbReference type="InterPro" id="IPR027417">
    <property type="entry name" value="P-loop_NTPase"/>
</dbReference>
<dbReference type="SUPFAM" id="SSF55464">
    <property type="entry name" value="Origin of replication-binding domain, RBD-like"/>
    <property type="match status" value="1"/>
</dbReference>
<dbReference type="Pfam" id="PF08751">
    <property type="entry name" value="TrwC"/>
    <property type="match status" value="1"/>
</dbReference>
<dbReference type="KEGG" id="ote:Oter_1195"/>
<dbReference type="InterPro" id="IPR014862">
    <property type="entry name" value="TrwC"/>
</dbReference>
<reference evidence="2 3" key="1">
    <citation type="journal article" date="2011" name="J. Bacteriol.">
        <title>Genome sequence of the verrucomicrobium Opitutus terrae PB90-1, an abundant inhabitant of rice paddy soil ecosystems.</title>
        <authorList>
            <person name="van Passel M.W."/>
            <person name="Kant R."/>
            <person name="Palva A."/>
            <person name="Copeland A."/>
            <person name="Lucas S."/>
            <person name="Lapidus A."/>
            <person name="Glavina del Rio T."/>
            <person name="Pitluck S."/>
            <person name="Goltsman E."/>
            <person name="Clum A."/>
            <person name="Sun H."/>
            <person name="Schmutz J."/>
            <person name="Larimer F.W."/>
            <person name="Land M.L."/>
            <person name="Hauser L."/>
            <person name="Kyrpides N."/>
            <person name="Mikhailova N."/>
            <person name="Richardson P.P."/>
            <person name="Janssen P.H."/>
            <person name="de Vos W.M."/>
            <person name="Smidt H."/>
        </authorList>
    </citation>
    <scope>NUCLEOTIDE SEQUENCE [LARGE SCALE GENOMIC DNA]</scope>
    <source>
        <strain evidence="3">DSM 11246 / JCM 15787 / PB90-1</strain>
    </source>
</reference>
<dbReference type="eggNOG" id="COG0507">
    <property type="taxonomic scope" value="Bacteria"/>
</dbReference>
<dbReference type="Proteomes" id="UP000007013">
    <property type="component" value="Chromosome"/>
</dbReference>
<dbReference type="SUPFAM" id="SSF52540">
    <property type="entry name" value="P-loop containing nucleoside triphosphate hydrolases"/>
    <property type="match status" value="2"/>
</dbReference>
<dbReference type="HOGENOM" id="CLU_001748_0_2_0"/>
<dbReference type="EMBL" id="CP001032">
    <property type="protein sequence ID" value="ACB74481.1"/>
    <property type="molecule type" value="Genomic_DNA"/>
</dbReference>
<evidence type="ECO:0000259" key="1">
    <source>
        <dbReference type="Pfam" id="PF08751"/>
    </source>
</evidence>
<evidence type="ECO:0000313" key="2">
    <source>
        <dbReference type="EMBL" id="ACB74481.1"/>
    </source>
</evidence>
<sequence>MITVGVIRNGATYLSQHLNKNDYWTEGEKEVQGEWIGHGATLLGLEGGVQEKPFEALRRNRDPRTGKRLTAREDTQRVAFFDVQLSAPKDVSVLAMLGNDERIDAAFREAVKIALEEMERFAAVRERRGDARASEAFRLTGNFAGALFFHNTSRDLDPQLHAHAVFANATWDAERGGWYALQPAEMLRASGYLRQVLYRELAARLRGLGYEPYDMNANGFSIRGVEHLRERFSKRTRRVQQLADEFAQKKGRRPTNSELRILVRESRADKLTNVSTAEVRARQRAELSGEEAQALAGLVTAARGRAPRRQWSQGQTLAVLEAALRHVYERSSVVREGEILNAALDLHPDFYRWRELRQALEQHPEAIRRDGEMSLRPIRLEEAATVRRVMEGRNTRFPLGTASHLPERLTRGQLAAARALLASKDFVSVLIGDAGTGKTTVLSAIEAAHRQAGGQPFLPLAPTTRAREALVSAGFEHADTVQRFLVSEVLQAQSARRVVLVDEAGLLSTQQLDGLTRLAGEQRARLLLVGDTKQHYSVQRGDALRNVIKHSGVPVVRLSEVLRQRGETDRQFSRMLASGEVMEAFHYAARRGLIRELGDDEALFTQAAEHYASNLAQRVETLVVIPFWDEIERFNVHARAALRRRGLLGEVEVVREAVKPVGWSEEQKTHWDQYRIGDRLLFVRDTRFFKRGTAAEVTAILPDGLQVTGAKGRFAKITRKQRGTFDVGRPQMLPVAVGDRLLIRGREDDQEFANGDFKDVAQVDPVKNEILLTDGTKLPAEFRAWTYGHALTSYRSQGSTAEESLLVLGEVAERALMRRQFYVGNTRYRGAHRIYVSHREAILNRLAHSDSGRELATEFIQRHRLTRAEQIAMRPLWRMGDRVRHIWRSVRAHVEELREAMHERREI</sequence>
<dbReference type="NCBIfam" id="TIGR02686">
    <property type="entry name" value="relax_trwC"/>
    <property type="match status" value="1"/>
</dbReference>